<proteinExistence type="predicted"/>
<name>A0A447Y342_ECOLX</name>
<protein>
    <submittedName>
        <fullName evidence="1">Uncharacterized protein</fullName>
    </submittedName>
</protein>
<dbReference type="AlphaFoldDB" id="A0A447Y342"/>
<evidence type="ECO:0000313" key="1">
    <source>
        <dbReference type="EMBL" id="VED37707.1"/>
    </source>
</evidence>
<evidence type="ECO:0000313" key="2">
    <source>
        <dbReference type="Proteomes" id="UP000277930"/>
    </source>
</evidence>
<dbReference type="Proteomes" id="UP000277930">
    <property type="component" value="Chromosome 1"/>
</dbReference>
<organism evidence="1 2">
    <name type="scientific">Escherichia coli</name>
    <dbReference type="NCBI Taxonomy" id="562"/>
    <lineage>
        <taxon>Bacteria</taxon>
        <taxon>Pseudomonadati</taxon>
        <taxon>Pseudomonadota</taxon>
        <taxon>Gammaproteobacteria</taxon>
        <taxon>Enterobacterales</taxon>
        <taxon>Enterobacteriaceae</taxon>
        <taxon>Escherichia</taxon>
    </lineage>
</organism>
<sequence>MDVLINKTWAEDLPAEIDNRAVRYNVRRDITGNGDNFAVSDEDIANSPIFRRIQMRSLQQGKTGCGIINHGNSLLNNKLHNPDRQQCVNHADRNDMRVIFGIHFGCPQAATDILHRVAH</sequence>
<gene>
    <name evidence="1" type="ORF">NCTC9702_05047</name>
</gene>
<reference evidence="1 2" key="1">
    <citation type="submission" date="2018-12" db="EMBL/GenBank/DDBJ databases">
        <authorList>
            <consortium name="Pathogen Informatics"/>
        </authorList>
    </citation>
    <scope>NUCLEOTIDE SEQUENCE [LARGE SCALE GENOMIC DNA]</scope>
    <source>
        <strain evidence="1 2">NCTC9702</strain>
    </source>
</reference>
<dbReference type="EMBL" id="LR134246">
    <property type="protein sequence ID" value="VED37707.1"/>
    <property type="molecule type" value="Genomic_DNA"/>
</dbReference>
<accession>A0A447Y342</accession>